<reference evidence="3" key="1">
    <citation type="submission" date="2016-04" db="EMBL/GenBank/DDBJ databases">
        <authorList>
            <person name="Quiroz-Castaneda R.E."/>
            <person name="Martinez-Ocampo F."/>
        </authorList>
    </citation>
    <scope>NUCLEOTIDE SEQUENCE [LARGE SCALE GENOMIC DNA]</scope>
    <source>
        <strain evidence="3">INIFAP01</strain>
    </source>
</reference>
<feature type="compositionally biased region" description="Polar residues" evidence="1">
    <location>
        <begin position="123"/>
        <end position="133"/>
    </location>
</feature>
<dbReference type="STRING" id="432608.A6V39_01065"/>
<feature type="compositionally biased region" description="Basic and acidic residues" evidence="1">
    <location>
        <begin position="175"/>
        <end position="192"/>
    </location>
</feature>
<feature type="region of interest" description="Disordered" evidence="1">
    <location>
        <begin position="86"/>
        <end position="300"/>
    </location>
</feature>
<feature type="compositionally biased region" description="Polar residues" evidence="1">
    <location>
        <begin position="193"/>
        <end position="208"/>
    </location>
</feature>
<gene>
    <name evidence="2" type="ORF">A6V39_01065</name>
</gene>
<proteinExistence type="predicted"/>
<name>A0A1A9QDU5_9MOLU</name>
<evidence type="ECO:0000256" key="1">
    <source>
        <dbReference type="SAM" id="MobiDB-lite"/>
    </source>
</evidence>
<feature type="compositionally biased region" description="Polar residues" evidence="1">
    <location>
        <begin position="159"/>
        <end position="170"/>
    </location>
</feature>
<protein>
    <submittedName>
        <fullName evidence="2">Uncharacterized protein</fullName>
    </submittedName>
</protein>
<feature type="compositionally biased region" description="Polar residues" evidence="1">
    <location>
        <begin position="249"/>
        <end position="283"/>
    </location>
</feature>
<keyword evidence="3" id="KW-1185">Reference proteome</keyword>
<sequence>MAKIFALLTTSGVAASVTSGMLIFSRNDKPVIQEVSEILQDIEVKVDDFQNRKYYYAENGTNDGTVSPVTKEQFEEIQKVLEGKIDLVSGQGPSNPEGKPINIDKDIQQNNGQGLNGEWGNVQADNPSIQLLTQDEHSREGEDVQKTKDEEEGPGGDKLQTSVSQSTQDILGTGEKSDLPVDENKTPEEDAKSLNSPVTKEQVQSNMGPSGESDDGSSKQCNPCEKDKQTQESTDGKGDESEEQESSSGVSANGNLEESKGTNPIENQPKDSSSINPNSSEANGSDGVLDDSVGRSDLGREEQIEKLQGLFDEISGLIGQLQAKVSS</sequence>
<evidence type="ECO:0000313" key="2">
    <source>
        <dbReference type="EMBL" id="OAL10643.1"/>
    </source>
</evidence>
<feature type="compositionally biased region" description="Basic and acidic residues" evidence="1">
    <location>
        <begin position="224"/>
        <end position="239"/>
    </location>
</feature>
<accession>A0A1A9QDU5</accession>
<dbReference type="EMBL" id="LWUJ01000010">
    <property type="protein sequence ID" value="OAL10643.1"/>
    <property type="molecule type" value="Genomic_DNA"/>
</dbReference>
<evidence type="ECO:0000313" key="3">
    <source>
        <dbReference type="Proteomes" id="UP000077623"/>
    </source>
</evidence>
<dbReference type="Proteomes" id="UP000077623">
    <property type="component" value="Unassembled WGS sequence"/>
</dbReference>
<dbReference type="AlphaFoldDB" id="A0A1A9QDU5"/>
<comment type="caution">
    <text evidence="2">The sequence shown here is derived from an EMBL/GenBank/DDBJ whole genome shotgun (WGS) entry which is preliminary data.</text>
</comment>
<organism evidence="2 3">
    <name type="scientific">Candidatus Mycoplasma haematobovis</name>
    <dbReference type="NCBI Taxonomy" id="432608"/>
    <lineage>
        <taxon>Bacteria</taxon>
        <taxon>Bacillati</taxon>
        <taxon>Mycoplasmatota</taxon>
        <taxon>Mollicutes</taxon>
        <taxon>Mycoplasmataceae</taxon>
        <taxon>Mycoplasma</taxon>
    </lineage>
</organism>
<feature type="compositionally biased region" description="Basic and acidic residues" evidence="1">
    <location>
        <begin position="134"/>
        <end position="149"/>
    </location>
</feature>